<dbReference type="Proteomes" id="UP000306236">
    <property type="component" value="Unassembled WGS sequence"/>
</dbReference>
<dbReference type="AlphaFoldDB" id="A0A4S5BX85"/>
<keyword evidence="2 3" id="KW-0694">RNA-binding</keyword>
<evidence type="ECO:0000256" key="3">
    <source>
        <dbReference type="PROSITE-ProRule" id="PRU00209"/>
    </source>
</evidence>
<evidence type="ECO:0000256" key="1">
    <source>
        <dbReference type="ARBA" id="ARBA00022555"/>
    </source>
</evidence>
<dbReference type="InterPro" id="IPR008231">
    <property type="entry name" value="CsaA"/>
</dbReference>
<protein>
    <submittedName>
        <fullName evidence="5">tRNA-binding protein</fullName>
    </submittedName>
</protein>
<gene>
    <name evidence="5" type="ORF">E8K88_06310</name>
</gene>
<dbReference type="Pfam" id="PF01588">
    <property type="entry name" value="tRNA_bind"/>
    <property type="match status" value="1"/>
</dbReference>
<dbReference type="NCBIfam" id="NF007494">
    <property type="entry name" value="PRK10089.1-3"/>
    <property type="match status" value="1"/>
</dbReference>
<dbReference type="InterPro" id="IPR012340">
    <property type="entry name" value="NA-bd_OB-fold"/>
</dbReference>
<proteinExistence type="predicted"/>
<sequence length="119" mass="13037">MADGTTTNTEITWADFTKVELRVGKVVHAEVFAQARKPAYILQVDFGPELGLRKSSAQITDHYRPEELVGRLVVAVVNFPKKQIGPIQSECLVTGFHDANGHVALCVPDLDVPLGTRLL</sequence>
<dbReference type="GO" id="GO:0000049">
    <property type="term" value="F:tRNA binding"/>
    <property type="evidence" value="ECO:0007669"/>
    <property type="project" value="UniProtKB-UniRule"/>
</dbReference>
<comment type="caution">
    <text evidence="5">The sequence shown here is derived from an EMBL/GenBank/DDBJ whole genome shotgun (WGS) entry which is preliminary data.</text>
</comment>
<feature type="domain" description="TRNA-binding" evidence="4">
    <location>
        <begin position="15"/>
        <end position="119"/>
    </location>
</feature>
<reference evidence="5 6" key="1">
    <citation type="submission" date="2019-04" db="EMBL/GenBank/DDBJ databases">
        <title>Lampropedia sp YIM MLB12 draf genome.</title>
        <authorList>
            <person name="Wang Y.-X."/>
        </authorList>
    </citation>
    <scope>NUCLEOTIDE SEQUENCE [LARGE SCALE GENOMIC DNA]</scope>
    <source>
        <strain evidence="5 6">YIM MLB12</strain>
    </source>
</reference>
<dbReference type="InterPro" id="IPR002547">
    <property type="entry name" value="tRNA-bd_dom"/>
</dbReference>
<dbReference type="NCBIfam" id="NF007493">
    <property type="entry name" value="PRK10089.1-2"/>
    <property type="match status" value="1"/>
</dbReference>
<keyword evidence="1 3" id="KW-0820">tRNA-binding</keyword>
<keyword evidence="6" id="KW-1185">Reference proteome</keyword>
<evidence type="ECO:0000259" key="4">
    <source>
        <dbReference type="PROSITE" id="PS50886"/>
    </source>
</evidence>
<name>A0A4S5BX85_9BURK</name>
<dbReference type="EMBL" id="SSWX01000006">
    <property type="protein sequence ID" value="THJ34658.1"/>
    <property type="molecule type" value="Genomic_DNA"/>
</dbReference>
<evidence type="ECO:0000313" key="5">
    <source>
        <dbReference type="EMBL" id="THJ34658.1"/>
    </source>
</evidence>
<evidence type="ECO:0000313" key="6">
    <source>
        <dbReference type="Proteomes" id="UP000306236"/>
    </source>
</evidence>
<dbReference type="NCBIfam" id="TIGR02222">
    <property type="entry name" value="chap_CsaA"/>
    <property type="match status" value="1"/>
</dbReference>
<dbReference type="PANTHER" id="PTHR11586">
    <property type="entry name" value="TRNA-AMINOACYLATION COFACTOR ARC1 FAMILY MEMBER"/>
    <property type="match status" value="1"/>
</dbReference>
<evidence type="ECO:0000256" key="2">
    <source>
        <dbReference type="ARBA" id="ARBA00022884"/>
    </source>
</evidence>
<dbReference type="OrthoDB" id="9794564at2"/>
<dbReference type="InterPro" id="IPR051270">
    <property type="entry name" value="Tyrosine-tRNA_ligase_regulator"/>
</dbReference>
<dbReference type="CDD" id="cd02798">
    <property type="entry name" value="tRNA_bind_CsaA"/>
    <property type="match status" value="1"/>
</dbReference>
<organism evidence="5 6">
    <name type="scientific">Lampropedia aestuarii</name>
    <dbReference type="NCBI Taxonomy" id="2562762"/>
    <lineage>
        <taxon>Bacteria</taxon>
        <taxon>Pseudomonadati</taxon>
        <taxon>Pseudomonadota</taxon>
        <taxon>Betaproteobacteria</taxon>
        <taxon>Burkholderiales</taxon>
        <taxon>Comamonadaceae</taxon>
        <taxon>Lampropedia</taxon>
    </lineage>
</organism>
<dbReference type="PROSITE" id="PS50886">
    <property type="entry name" value="TRBD"/>
    <property type="match status" value="1"/>
</dbReference>
<accession>A0A4S5BX85</accession>
<dbReference type="NCBIfam" id="NF007495">
    <property type="entry name" value="PRK10089.1-4"/>
    <property type="match status" value="1"/>
</dbReference>
<dbReference type="FunFam" id="2.40.50.140:FF:000165">
    <property type="entry name" value="Chaperone CsaA"/>
    <property type="match status" value="1"/>
</dbReference>
<dbReference type="Gene3D" id="2.40.50.140">
    <property type="entry name" value="Nucleic acid-binding proteins"/>
    <property type="match status" value="1"/>
</dbReference>
<dbReference type="SUPFAM" id="SSF50249">
    <property type="entry name" value="Nucleic acid-binding proteins"/>
    <property type="match status" value="1"/>
</dbReference>
<dbReference type="PANTHER" id="PTHR11586:SF37">
    <property type="entry name" value="TRNA-BINDING DOMAIN-CONTAINING PROTEIN"/>
    <property type="match status" value="1"/>
</dbReference>